<comment type="caution">
    <text evidence="2">The sequence shown here is derived from an EMBL/GenBank/DDBJ whole genome shotgun (WGS) entry which is preliminary data.</text>
</comment>
<dbReference type="AlphaFoldDB" id="A0A3N0BZ41"/>
<evidence type="ECO:0000313" key="3">
    <source>
        <dbReference type="Proteomes" id="UP000274046"/>
    </source>
</evidence>
<dbReference type="OrthoDB" id="1097715at2"/>
<feature type="signal peptide" evidence="1">
    <location>
        <begin position="1"/>
        <end position="21"/>
    </location>
</feature>
<keyword evidence="3" id="KW-1185">Reference proteome</keyword>
<reference evidence="2 3" key="1">
    <citation type="submission" date="2018-10" db="EMBL/GenBank/DDBJ databases">
        <title>Genome sequencing of Pedobacter jejuensis TNB23.</title>
        <authorList>
            <person name="Cho Y.-J."/>
            <person name="Cho A."/>
            <person name="Kim O.-S."/>
        </authorList>
    </citation>
    <scope>NUCLEOTIDE SEQUENCE [LARGE SCALE GENOMIC DNA]</scope>
    <source>
        <strain evidence="2 3">TNB23</strain>
    </source>
</reference>
<dbReference type="Gene3D" id="2.40.128.410">
    <property type="match status" value="1"/>
</dbReference>
<accession>A0A3N0BZ41</accession>
<dbReference type="Proteomes" id="UP000274046">
    <property type="component" value="Unassembled WGS sequence"/>
</dbReference>
<sequence>MKNIKFILSVLFTLTISQAFSQTDKETTMKIVADKNYVFTANSAMPLASNDINRILMQFPGGMSGGGTINLTGSQYDLKVTKDSIVAYLPYYGRAFNAPYNPNDGGIKFTSKNFTYKEDKAKKGGYTVSITTNDLKTENYQLFLRISQNGYASLMVNSVNKQAINFNGFLAEPKKKKPESL</sequence>
<gene>
    <name evidence="2" type="ORF">D7004_05235</name>
</gene>
<evidence type="ECO:0000313" key="2">
    <source>
        <dbReference type="EMBL" id="RNL55090.1"/>
    </source>
</evidence>
<name>A0A3N0BZ41_9SPHI</name>
<organism evidence="2 3">
    <name type="scientific">Pedobacter jejuensis</name>
    <dbReference type="NCBI Taxonomy" id="1268550"/>
    <lineage>
        <taxon>Bacteria</taxon>
        <taxon>Pseudomonadati</taxon>
        <taxon>Bacteroidota</taxon>
        <taxon>Sphingobacteriia</taxon>
        <taxon>Sphingobacteriales</taxon>
        <taxon>Sphingobacteriaceae</taxon>
        <taxon>Pedobacter</taxon>
    </lineage>
</organism>
<evidence type="ECO:0000256" key="1">
    <source>
        <dbReference type="SAM" id="SignalP"/>
    </source>
</evidence>
<keyword evidence="1" id="KW-0732">Signal</keyword>
<proteinExistence type="predicted"/>
<dbReference type="Pfam" id="PF14059">
    <property type="entry name" value="DUF4251"/>
    <property type="match status" value="1"/>
</dbReference>
<dbReference type="InterPro" id="IPR025347">
    <property type="entry name" value="DUF4251"/>
</dbReference>
<dbReference type="RefSeq" id="WP_123204820.1">
    <property type="nucleotide sequence ID" value="NZ_RBEE01000008.1"/>
</dbReference>
<feature type="chain" id="PRO_5018272537" evidence="1">
    <location>
        <begin position="22"/>
        <end position="181"/>
    </location>
</feature>
<protein>
    <submittedName>
        <fullName evidence="2">DUF4251 domain-containing protein</fullName>
    </submittedName>
</protein>
<dbReference type="EMBL" id="RBEE01000008">
    <property type="protein sequence ID" value="RNL55090.1"/>
    <property type="molecule type" value="Genomic_DNA"/>
</dbReference>